<feature type="compositionally biased region" description="Basic and acidic residues" evidence="15">
    <location>
        <begin position="577"/>
        <end position="591"/>
    </location>
</feature>
<gene>
    <name evidence="18" type="ORF">GT037_005321</name>
</gene>
<dbReference type="SMART" id="SM00220">
    <property type="entry name" value="S_TKc"/>
    <property type="match status" value="1"/>
</dbReference>
<evidence type="ECO:0000256" key="4">
    <source>
        <dbReference type="ARBA" id="ARBA00012513"/>
    </source>
</evidence>
<dbReference type="InterPro" id="IPR011989">
    <property type="entry name" value="ARM-like"/>
</dbReference>
<keyword evidence="10 18" id="KW-0418">Kinase</keyword>
<feature type="domain" description="KA1" evidence="17">
    <location>
        <begin position="971"/>
        <end position="1020"/>
    </location>
</feature>
<feature type="region of interest" description="Disordered" evidence="15">
    <location>
        <begin position="874"/>
        <end position="971"/>
    </location>
</feature>
<dbReference type="InterPro" id="IPR007216">
    <property type="entry name" value="CNOT9"/>
</dbReference>
<dbReference type="SUPFAM" id="SSF103243">
    <property type="entry name" value="KA1-like"/>
    <property type="match status" value="1"/>
</dbReference>
<dbReference type="InterPro" id="IPR001772">
    <property type="entry name" value="KA1_dom"/>
</dbReference>
<evidence type="ECO:0000256" key="9">
    <source>
        <dbReference type="ARBA" id="ARBA00022741"/>
    </source>
</evidence>
<evidence type="ECO:0000256" key="13">
    <source>
        <dbReference type="ARBA" id="ARBA00048679"/>
    </source>
</evidence>
<keyword evidence="19" id="KW-1185">Reference proteome</keyword>
<feature type="compositionally biased region" description="Basic and acidic residues" evidence="15">
    <location>
        <begin position="784"/>
        <end position="800"/>
    </location>
</feature>
<dbReference type="Gene3D" id="3.30.310.80">
    <property type="entry name" value="Kinase associated domain 1, KA1"/>
    <property type="match status" value="1"/>
</dbReference>
<dbReference type="SUPFAM" id="SSF48371">
    <property type="entry name" value="ARM repeat"/>
    <property type="match status" value="1"/>
</dbReference>
<dbReference type="InterPro" id="IPR000719">
    <property type="entry name" value="Prot_kinase_dom"/>
</dbReference>
<comment type="similarity">
    <text evidence="2">Belongs to the CNOT9 family.</text>
</comment>
<comment type="catalytic activity">
    <reaction evidence="12">
        <text>L-threonyl-[protein] + ATP = O-phospho-L-threonyl-[protein] + ADP + H(+)</text>
        <dbReference type="Rhea" id="RHEA:46608"/>
        <dbReference type="Rhea" id="RHEA-COMP:11060"/>
        <dbReference type="Rhea" id="RHEA-COMP:11605"/>
        <dbReference type="ChEBI" id="CHEBI:15378"/>
        <dbReference type="ChEBI" id="CHEBI:30013"/>
        <dbReference type="ChEBI" id="CHEBI:30616"/>
        <dbReference type="ChEBI" id="CHEBI:61977"/>
        <dbReference type="ChEBI" id="CHEBI:456216"/>
        <dbReference type="EC" id="2.7.11.1"/>
    </reaction>
</comment>
<feature type="region of interest" description="Disordered" evidence="15">
    <location>
        <begin position="518"/>
        <end position="826"/>
    </location>
</feature>
<keyword evidence="11 14" id="KW-0067">ATP-binding</keyword>
<dbReference type="FunFam" id="1.25.10.10:FF:000014">
    <property type="entry name" value="Cell differentiation protein RCD1"/>
    <property type="match status" value="1"/>
</dbReference>
<evidence type="ECO:0000313" key="18">
    <source>
        <dbReference type="EMBL" id="KAF7677109.1"/>
    </source>
</evidence>
<dbReference type="PROSITE" id="PS50011">
    <property type="entry name" value="PROTEIN_KINASE_DOM"/>
    <property type="match status" value="1"/>
</dbReference>
<dbReference type="FunFam" id="1.10.510.10:FF:000333">
    <property type="entry name" value="Non-specific serine/threonine protein kinase"/>
    <property type="match status" value="1"/>
</dbReference>
<feature type="compositionally biased region" description="Basic and acidic residues" evidence="15">
    <location>
        <begin position="908"/>
        <end position="919"/>
    </location>
</feature>
<dbReference type="PANTHER" id="PTHR12262">
    <property type="entry name" value="CCR4-NOT TRANSCRIPTION COMPLEX SUBUNIT 9"/>
    <property type="match status" value="1"/>
</dbReference>
<evidence type="ECO:0000256" key="1">
    <source>
        <dbReference type="ARBA" id="ARBA00004496"/>
    </source>
</evidence>
<dbReference type="InterPro" id="IPR017441">
    <property type="entry name" value="Protein_kinase_ATP_BS"/>
</dbReference>
<dbReference type="Gene3D" id="1.10.510.10">
    <property type="entry name" value="Transferase(Phosphotransferase) domain 1"/>
    <property type="match status" value="1"/>
</dbReference>
<dbReference type="GO" id="GO:0030014">
    <property type="term" value="C:CCR4-NOT complex"/>
    <property type="evidence" value="ECO:0007669"/>
    <property type="project" value="InterPro"/>
</dbReference>
<evidence type="ECO:0000256" key="5">
    <source>
        <dbReference type="ARBA" id="ARBA00022490"/>
    </source>
</evidence>
<dbReference type="GO" id="GO:0005524">
    <property type="term" value="F:ATP binding"/>
    <property type="evidence" value="ECO:0007669"/>
    <property type="project" value="UniProtKB-UniRule"/>
</dbReference>
<dbReference type="Gene3D" id="1.25.10.10">
    <property type="entry name" value="Leucine-rich Repeat Variant"/>
    <property type="match status" value="1"/>
</dbReference>
<dbReference type="EC" id="2.7.11.1" evidence="4"/>
<dbReference type="InterPro" id="IPR008271">
    <property type="entry name" value="Ser/Thr_kinase_AS"/>
</dbReference>
<dbReference type="GO" id="GO:0005737">
    <property type="term" value="C:cytoplasm"/>
    <property type="evidence" value="ECO:0007669"/>
    <property type="project" value="UniProtKB-SubCell"/>
</dbReference>
<accession>A0A8H7EFW5</accession>
<comment type="similarity">
    <text evidence="3">Belongs to the protein kinase superfamily. CAMK Ser/Thr protein kinase family. NIM1 subfamily.</text>
</comment>
<dbReference type="PROSITE" id="PS00108">
    <property type="entry name" value="PROTEIN_KINASE_ST"/>
    <property type="match status" value="1"/>
</dbReference>
<dbReference type="Pfam" id="PF02149">
    <property type="entry name" value="KA1"/>
    <property type="match status" value="1"/>
</dbReference>
<dbReference type="InterPro" id="IPR016024">
    <property type="entry name" value="ARM-type_fold"/>
</dbReference>
<dbReference type="SUPFAM" id="SSF56112">
    <property type="entry name" value="Protein kinase-like (PK-like)"/>
    <property type="match status" value="1"/>
</dbReference>
<sequence>MSAAAPSSPAVVRTSSSSRRSVDRPQRSQSTQSRPTGHAPSRHQQQSGLPNVARRDYEQSNVAQEQPSRRSEDPARTESSRRSHSRYASDASTTSAMPINGVAAEARPGQPQAVNKRRTTITAPSTGTWALGKTIGAGSMGKVKLAKNAETGEQAAVKIVPRQSQDQHQSAADRERADHSKEVRTAREAAIVSLLNHPYICGMKDVVRTNFHWYMMFEFVNGGQMLDYIISHGRLKEKQARKFARQIASALDYCHRNSIVHRDLKIENILISKMGDIKIIDFGLSNLFSPRNQLKTFCGSLYFAAPELLQAKQYTGPEVDVWSFGIVLYVLVCGKVPFDDQSMPQLHAKIKKGHVDYPPWLSAECRNLIHRMLQTDPTQRLTLSEIMSHPWLTKGFNSPPENYLPHREPVQLPLDSEVIEKMQGFDFGTTEYITTQLTNVIQSEDYQRAVRTAARRATAQTPEAEKKRGMFDFYKRRTSIGSREQLTASSSEDIQRGMDPVNAYSPLLSVYFLVKEKRDRERQEANPGPAAMPQEPDEKPLKMPDLPPPPAAYTNSAAYEMAGEKPTGGRSRPRARTHGEDDLTEGLKRVDLNNPPPVLPPHVQAEQPKKEGAAVGLLRRFSTRKYRSHDKDRTAEPMPPPTPAVAISSPAEPAPAPASVPRKSFSIRRARGRDEGSVPHLPESTNSANNQPELLSPPGSGNSAARKLKALGRSTSVNSADLRRRLSRRGRSSEDPGNPPPTSGSDRSELSAHKVRPINDAASDDLTSSPRPMQASRAKSLGHARRESIQARRAKREQAKEANVPEETDAELAEAQAEASRSPDAVKPVFLKGLFSVSTTSTKPLPVIQDDLIRVLDQLGVEWSEVKGGFRCRHAPSIDMNKPMDSPASPPSGAHKRKISFGGFMGGGDRDRDEFREQNRAPQTPKSRSRPSPADQSYTNTDESDGSEERDERRPRRAVPAGETSTHVQSDMGSSMSLVFEILIVKVPLLTLHGIQFKKVDGGTWQYKNMAQTILNRRSPYIVAQTFPPYPHPQSIRTCRYSRPMQHFLAHQQQQQQQYGDWPAQTQAHHQQPQHHVGQHGQHQAQAAQLHAQQQAQAVQAAAQRQYHQQLAANNGSAIPGNNAVPRGPANDVQASDIGMTEENRRVLEWIAQLMKPTTREAALLELSKKREQVPELALILWHSFGVMASLLQEIISVYPLLNPSQLTAAASNRVCNALALLQCVASHTETRGLFLSAHIPLFLYPFLNTTSKSRPFEYLRLTSLGVIGALVKNDSSEVINFLLTTEIIPLCLRIMETGSELSKTVAIFIVQKILLDDIGLAYICQTYERFYAVGTVLSNMVNQLVEQQTVRLLKHVVRCFLRLSDNARAREALRQCLPEPLRDATFSSVLRDDAATKRCLAQLLINLSDNVVDAANNQQLMH</sequence>
<keyword evidence="6" id="KW-0723">Serine/threonine-protein kinase</keyword>
<evidence type="ECO:0000256" key="10">
    <source>
        <dbReference type="ARBA" id="ARBA00022777"/>
    </source>
</evidence>
<evidence type="ECO:0000259" key="16">
    <source>
        <dbReference type="PROSITE" id="PS50011"/>
    </source>
</evidence>
<feature type="domain" description="Protein kinase" evidence="16">
    <location>
        <begin position="129"/>
        <end position="392"/>
    </location>
</feature>
<feature type="region of interest" description="Disordered" evidence="15">
    <location>
        <begin position="160"/>
        <end position="183"/>
    </location>
</feature>
<reference evidence="18" key="1">
    <citation type="submission" date="2020-01" db="EMBL/GenBank/DDBJ databases">
        <authorList>
            <person name="Feng Z.H.Z."/>
        </authorList>
    </citation>
    <scope>NUCLEOTIDE SEQUENCE</scope>
    <source>
        <strain evidence="18">CBS107.38</strain>
    </source>
</reference>
<organism evidence="18 19">
    <name type="scientific">Alternaria burnsii</name>
    <dbReference type="NCBI Taxonomy" id="1187904"/>
    <lineage>
        <taxon>Eukaryota</taxon>
        <taxon>Fungi</taxon>
        <taxon>Dikarya</taxon>
        <taxon>Ascomycota</taxon>
        <taxon>Pezizomycotina</taxon>
        <taxon>Dothideomycetes</taxon>
        <taxon>Pleosporomycetidae</taxon>
        <taxon>Pleosporales</taxon>
        <taxon>Pleosporineae</taxon>
        <taxon>Pleosporaceae</taxon>
        <taxon>Alternaria</taxon>
        <taxon>Alternaria sect. Alternaria</taxon>
    </lineage>
</organism>
<keyword evidence="9 14" id="KW-0547">Nucleotide-binding</keyword>
<evidence type="ECO:0000256" key="14">
    <source>
        <dbReference type="PROSITE-ProRule" id="PRU10141"/>
    </source>
</evidence>
<evidence type="ECO:0000256" key="8">
    <source>
        <dbReference type="ARBA" id="ARBA00022679"/>
    </source>
</evidence>
<comment type="caution">
    <text evidence="18">The sequence shown here is derived from an EMBL/GenBank/DDBJ whole genome shotgun (WGS) entry which is preliminary data.</text>
</comment>
<comment type="catalytic activity">
    <reaction evidence="13">
        <text>L-seryl-[protein] + ATP = O-phospho-L-seryl-[protein] + ADP + H(+)</text>
        <dbReference type="Rhea" id="RHEA:17989"/>
        <dbReference type="Rhea" id="RHEA-COMP:9863"/>
        <dbReference type="Rhea" id="RHEA-COMP:11604"/>
        <dbReference type="ChEBI" id="CHEBI:15378"/>
        <dbReference type="ChEBI" id="CHEBI:29999"/>
        <dbReference type="ChEBI" id="CHEBI:30616"/>
        <dbReference type="ChEBI" id="CHEBI:83421"/>
        <dbReference type="ChEBI" id="CHEBI:456216"/>
        <dbReference type="EC" id="2.7.11.1"/>
    </reaction>
</comment>
<evidence type="ECO:0000256" key="11">
    <source>
        <dbReference type="ARBA" id="ARBA00022840"/>
    </source>
</evidence>
<dbReference type="GeneID" id="62203546"/>
<feature type="region of interest" description="Disordered" evidence="15">
    <location>
        <begin position="1065"/>
        <end position="1101"/>
    </location>
</feature>
<evidence type="ECO:0000256" key="3">
    <source>
        <dbReference type="ARBA" id="ARBA00010791"/>
    </source>
</evidence>
<reference evidence="18" key="2">
    <citation type="submission" date="2020-08" db="EMBL/GenBank/DDBJ databases">
        <title>Draft Genome Sequence of Cumin Blight Pathogen Alternaria burnsii.</title>
        <authorList>
            <person name="Feng Z."/>
        </authorList>
    </citation>
    <scope>NUCLEOTIDE SEQUENCE</scope>
    <source>
        <strain evidence="18">CBS107.38</strain>
    </source>
</reference>
<dbReference type="GO" id="GO:0071944">
    <property type="term" value="C:cell periphery"/>
    <property type="evidence" value="ECO:0007669"/>
    <property type="project" value="UniProtKB-ARBA"/>
</dbReference>
<dbReference type="Pfam" id="PF00069">
    <property type="entry name" value="Pkinase"/>
    <property type="match status" value="1"/>
</dbReference>
<evidence type="ECO:0000259" key="17">
    <source>
        <dbReference type="PROSITE" id="PS50032"/>
    </source>
</evidence>
<feature type="compositionally biased region" description="Basic and acidic residues" evidence="15">
    <location>
        <begin position="171"/>
        <end position="183"/>
    </location>
</feature>
<proteinExistence type="inferred from homology"/>
<keyword evidence="7" id="KW-0597">Phosphoprotein</keyword>
<name>A0A8H7EFW5_9PLEO</name>
<dbReference type="RefSeq" id="XP_038787318.1">
    <property type="nucleotide sequence ID" value="XM_038930368.1"/>
</dbReference>
<keyword evidence="5" id="KW-0963">Cytoplasm</keyword>
<feature type="compositionally biased region" description="Polar residues" evidence="15">
    <location>
        <begin position="683"/>
        <end position="703"/>
    </location>
</feature>
<dbReference type="InterPro" id="IPR011009">
    <property type="entry name" value="Kinase-like_dom_sf"/>
</dbReference>
<evidence type="ECO:0000256" key="7">
    <source>
        <dbReference type="ARBA" id="ARBA00022553"/>
    </source>
</evidence>
<comment type="subcellular location">
    <subcellularLocation>
        <location evidence="1">Cytoplasm</location>
    </subcellularLocation>
</comment>
<dbReference type="InterPro" id="IPR028375">
    <property type="entry name" value="KA1/Ssp2_C"/>
</dbReference>
<evidence type="ECO:0000256" key="15">
    <source>
        <dbReference type="SAM" id="MobiDB-lite"/>
    </source>
</evidence>
<feature type="compositionally biased region" description="Basic and acidic residues" evidence="15">
    <location>
        <begin position="67"/>
        <end position="81"/>
    </location>
</feature>
<dbReference type="Pfam" id="PF04078">
    <property type="entry name" value="Rcd1"/>
    <property type="match status" value="1"/>
</dbReference>
<keyword evidence="8" id="KW-0808">Transferase</keyword>
<feature type="binding site" evidence="14">
    <location>
        <position position="158"/>
    </location>
    <ligand>
        <name>ATP</name>
        <dbReference type="ChEBI" id="CHEBI:30616"/>
    </ligand>
</feature>
<feature type="compositionally biased region" description="Low complexity" evidence="15">
    <location>
        <begin position="1"/>
        <end position="19"/>
    </location>
</feature>
<feature type="region of interest" description="Disordered" evidence="15">
    <location>
        <begin position="1"/>
        <end position="126"/>
    </location>
</feature>
<dbReference type="Proteomes" id="UP000596902">
    <property type="component" value="Unassembled WGS sequence"/>
</dbReference>
<evidence type="ECO:0000256" key="2">
    <source>
        <dbReference type="ARBA" id="ARBA00006385"/>
    </source>
</evidence>
<dbReference type="PROSITE" id="PS50032">
    <property type="entry name" value="KA1"/>
    <property type="match status" value="1"/>
</dbReference>
<dbReference type="CDD" id="cd14077">
    <property type="entry name" value="STKc_Kin1_2"/>
    <property type="match status" value="1"/>
</dbReference>
<feature type="region of interest" description="Disordered" evidence="15">
    <location>
        <begin position="1115"/>
        <end position="1139"/>
    </location>
</feature>
<dbReference type="GO" id="GO:0006402">
    <property type="term" value="P:mRNA catabolic process"/>
    <property type="evidence" value="ECO:0007669"/>
    <property type="project" value="InterPro"/>
</dbReference>
<dbReference type="PROSITE" id="PS00107">
    <property type="entry name" value="PROTEIN_KINASE_ATP"/>
    <property type="match status" value="1"/>
</dbReference>
<evidence type="ECO:0000313" key="19">
    <source>
        <dbReference type="Proteomes" id="UP000596902"/>
    </source>
</evidence>
<evidence type="ECO:0000256" key="12">
    <source>
        <dbReference type="ARBA" id="ARBA00047899"/>
    </source>
</evidence>
<dbReference type="GO" id="GO:0004674">
    <property type="term" value="F:protein serine/threonine kinase activity"/>
    <property type="evidence" value="ECO:0007669"/>
    <property type="project" value="UniProtKB-KW"/>
</dbReference>
<dbReference type="EMBL" id="JAAABM010000006">
    <property type="protein sequence ID" value="KAF7677109.1"/>
    <property type="molecule type" value="Genomic_DNA"/>
</dbReference>
<protein>
    <recommendedName>
        <fullName evidence="4">non-specific serine/threonine protein kinase</fullName>
        <ecNumber evidence="4">2.7.11.1</ecNumber>
    </recommendedName>
</protein>
<evidence type="ECO:0000256" key="6">
    <source>
        <dbReference type="ARBA" id="ARBA00022527"/>
    </source>
</evidence>